<organism evidence="1 2">
    <name type="scientific">Sorghum bicolor</name>
    <name type="common">Sorghum</name>
    <name type="synonym">Sorghum vulgare</name>
    <dbReference type="NCBI Taxonomy" id="4558"/>
    <lineage>
        <taxon>Eukaryota</taxon>
        <taxon>Viridiplantae</taxon>
        <taxon>Streptophyta</taxon>
        <taxon>Embryophyta</taxon>
        <taxon>Tracheophyta</taxon>
        <taxon>Spermatophyta</taxon>
        <taxon>Magnoliopsida</taxon>
        <taxon>Liliopsida</taxon>
        <taxon>Poales</taxon>
        <taxon>Poaceae</taxon>
        <taxon>PACMAD clade</taxon>
        <taxon>Panicoideae</taxon>
        <taxon>Andropogonodae</taxon>
        <taxon>Andropogoneae</taxon>
        <taxon>Sorghinae</taxon>
        <taxon>Sorghum</taxon>
    </lineage>
</organism>
<dbReference type="Proteomes" id="UP000807115">
    <property type="component" value="Chromosome 3"/>
</dbReference>
<reference evidence="1" key="1">
    <citation type="journal article" date="2019" name="BMC Genomics">
        <title>A new reference genome for Sorghum bicolor reveals high levels of sequence similarity between sweet and grain genotypes: implications for the genetics of sugar metabolism.</title>
        <authorList>
            <person name="Cooper E.A."/>
            <person name="Brenton Z.W."/>
            <person name="Flinn B.S."/>
            <person name="Jenkins J."/>
            <person name="Shu S."/>
            <person name="Flowers D."/>
            <person name="Luo F."/>
            <person name="Wang Y."/>
            <person name="Xia P."/>
            <person name="Barry K."/>
            <person name="Daum C."/>
            <person name="Lipzen A."/>
            <person name="Yoshinaga Y."/>
            <person name="Schmutz J."/>
            <person name="Saski C."/>
            <person name="Vermerris W."/>
            <person name="Kresovich S."/>
        </authorList>
    </citation>
    <scope>NUCLEOTIDE SEQUENCE</scope>
</reference>
<gene>
    <name evidence="1" type="ORF">BDA96_03G367700</name>
</gene>
<dbReference type="EMBL" id="CM027682">
    <property type="protein sequence ID" value="KAG0539964.1"/>
    <property type="molecule type" value="Genomic_DNA"/>
</dbReference>
<name>A0A921UQ15_SORBI</name>
<evidence type="ECO:0000313" key="2">
    <source>
        <dbReference type="Proteomes" id="UP000807115"/>
    </source>
</evidence>
<accession>A0A921UQ15</accession>
<proteinExistence type="predicted"/>
<reference evidence="1" key="2">
    <citation type="submission" date="2020-10" db="EMBL/GenBank/DDBJ databases">
        <authorList>
            <person name="Cooper E.A."/>
            <person name="Brenton Z.W."/>
            <person name="Flinn B.S."/>
            <person name="Jenkins J."/>
            <person name="Shu S."/>
            <person name="Flowers D."/>
            <person name="Luo F."/>
            <person name="Wang Y."/>
            <person name="Xia P."/>
            <person name="Barry K."/>
            <person name="Daum C."/>
            <person name="Lipzen A."/>
            <person name="Yoshinaga Y."/>
            <person name="Schmutz J."/>
            <person name="Saski C."/>
            <person name="Vermerris W."/>
            <person name="Kresovich S."/>
        </authorList>
    </citation>
    <scope>NUCLEOTIDE SEQUENCE</scope>
</reference>
<evidence type="ECO:0000313" key="1">
    <source>
        <dbReference type="EMBL" id="KAG0539964.1"/>
    </source>
</evidence>
<sequence length="79" mass="8841">MANTSKSCLFCMTSEIFTVTAHHPDCRIPWLCEPVSSPVSPLVKGIKLITGFFLPSGEFRRIQYQLISSQPSTSVEQCY</sequence>
<dbReference type="AlphaFoldDB" id="A0A921UQ15"/>
<protein>
    <submittedName>
        <fullName evidence="1">Uncharacterized protein</fullName>
    </submittedName>
</protein>
<comment type="caution">
    <text evidence="1">The sequence shown here is derived from an EMBL/GenBank/DDBJ whole genome shotgun (WGS) entry which is preliminary data.</text>
</comment>